<dbReference type="EMBL" id="UZAH01010669">
    <property type="protein sequence ID" value="VDO37368.1"/>
    <property type="molecule type" value="Genomic_DNA"/>
</dbReference>
<accession>A0A183FBN1</accession>
<sequence length="42" mass="4999">MAADKAVLEFKWDQKDVKKRCVRLIFCSTTFFSFFKGCKIDF</sequence>
<accession>A0A3P7Y782</accession>
<dbReference type="WBParaSite" id="HPBE_0000357301-mRNA-1">
    <property type="protein sequence ID" value="HPBE_0000357301-mRNA-1"/>
    <property type="gene ID" value="HPBE_0000357301"/>
</dbReference>
<reference evidence="1 2" key="1">
    <citation type="submission" date="2018-11" db="EMBL/GenBank/DDBJ databases">
        <authorList>
            <consortium name="Pathogen Informatics"/>
        </authorList>
    </citation>
    <scope>NUCLEOTIDE SEQUENCE [LARGE SCALE GENOMIC DNA]</scope>
</reference>
<keyword evidence="2" id="KW-1185">Reference proteome</keyword>
<organism evidence="2 3">
    <name type="scientific">Heligmosomoides polygyrus</name>
    <name type="common">Parasitic roundworm</name>
    <dbReference type="NCBI Taxonomy" id="6339"/>
    <lineage>
        <taxon>Eukaryota</taxon>
        <taxon>Metazoa</taxon>
        <taxon>Ecdysozoa</taxon>
        <taxon>Nematoda</taxon>
        <taxon>Chromadorea</taxon>
        <taxon>Rhabditida</taxon>
        <taxon>Rhabditina</taxon>
        <taxon>Rhabditomorpha</taxon>
        <taxon>Strongyloidea</taxon>
        <taxon>Heligmosomidae</taxon>
        <taxon>Heligmosomoides</taxon>
    </lineage>
</organism>
<evidence type="ECO:0000313" key="1">
    <source>
        <dbReference type="EMBL" id="VDO37368.1"/>
    </source>
</evidence>
<protein>
    <submittedName>
        <fullName evidence="3">MSP domain-containing protein</fullName>
    </submittedName>
</protein>
<gene>
    <name evidence="1" type="ORF">HPBE_LOCUS3574</name>
</gene>
<evidence type="ECO:0000313" key="3">
    <source>
        <dbReference type="WBParaSite" id="HPBE_0000357301-mRNA-1"/>
    </source>
</evidence>
<name>A0A183FBN1_HELPZ</name>
<proteinExistence type="predicted"/>
<evidence type="ECO:0000313" key="2">
    <source>
        <dbReference type="Proteomes" id="UP000050761"/>
    </source>
</evidence>
<dbReference type="Proteomes" id="UP000050761">
    <property type="component" value="Unassembled WGS sequence"/>
</dbReference>
<reference evidence="3" key="2">
    <citation type="submission" date="2019-09" db="UniProtKB">
        <authorList>
            <consortium name="WormBaseParasite"/>
        </authorList>
    </citation>
    <scope>IDENTIFICATION</scope>
</reference>
<dbReference type="AlphaFoldDB" id="A0A183FBN1"/>